<dbReference type="PANTHER" id="PTHR32329:SF2">
    <property type="entry name" value="BIFUNCTIONAL PROTEIN [INCLUDES 2-HYDROXYACYL-COA DEHYDRATASE (N-TER) AND ITS ACTIVATOR DOMAIN (C_TERM)"/>
    <property type="match status" value="1"/>
</dbReference>
<protein>
    <submittedName>
        <fullName evidence="7">R-phenyllactate dehydratase activator</fullName>
        <ecNumber evidence="7">3.-.-.-</ecNumber>
    </submittedName>
</protein>
<dbReference type="GO" id="GO:0051536">
    <property type="term" value="F:iron-sulfur cluster binding"/>
    <property type="evidence" value="ECO:0007669"/>
    <property type="project" value="UniProtKB-KW"/>
</dbReference>
<evidence type="ECO:0000313" key="6">
    <source>
        <dbReference type="EMBL" id="PAV07419.1"/>
    </source>
</evidence>
<dbReference type="NCBIfam" id="TIGR00241">
    <property type="entry name" value="CoA_E_activ"/>
    <property type="match status" value="1"/>
</dbReference>
<reference evidence="6 8" key="2">
    <citation type="journal article" date="2017" name="BMC Genomics">
        <title>Genomic analysis of methanogenic archaea reveals a shift towards energy conservation.</title>
        <authorList>
            <person name="Gilmore S.P."/>
            <person name="Henske J.K."/>
            <person name="Sexton J.A."/>
            <person name="Solomon K.V."/>
            <person name="Seppala S."/>
            <person name="Yoo J.I."/>
            <person name="Huyett L.M."/>
            <person name="Pressman A."/>
            <person name="Cogan J.Z."/>
            <person name="Kivenson V."/>
            <person name="Peng X."/>
            <person name="Tan Y."/>
            <person name="Valentine D.L."/>
            <person name="O'Malley M.A."/>
        </authorList>
    </citation>
    <scope>NUCLEOTIDE SEQUENCE [LARGE SCALE GENOMIC DNA]</scope>
    <source>
        <strain evidence="6 8">1R-7</strain>
    </source>
</reference>
<dbReference type="Pfam" id="PF01869">
    <property type="entry name" value="BcrAD_BadFG"/>
    <property type="match status" value="1"/>
</dbReference>
<evidence type="ECO:0000313" key="9">
    <source>
        <dbReference type="Proteomes" id="UP000246004"/>
    </source>
</evidence>
<comment type="caution">
    <text evidence="6">The sequence shown here is derived from an EMBL/GenBank/DDBJ whole genome shotgun (WGS) entry which is preliminary data.</text>
</comment>
<gene>
    <name evidence="7" type="primary">fldI</name>
    <name evidence="6" type="ORF">ASJ82_02710</name>
    <name evidence="7" type="ORF">MSCUN_08840</name>
</gene>
<evidence type="ECO:0000256" key="4">
    <source>
        <dbReference type="ARBA" id="ARBA00023014"/>
    </source>
</evidence>
<dbReference type="OrthoDB" id="52668at2157"/>
<dbReference type="GO" id="GO:0016787">
    <property type="term" value="F:hydrolase activity"/>
    <property type="evidence" value="ECO:0007669"/>
    <property type="project" value="UniProtKB-KW"/>
</dbReference>
<proteinExistence type="predicted"/>
<evidence type="ECO:0000259" key="5">
    <source>
        <dbReference type="Pfam" id="PF01869"/>
    </source>
</evidence>
<dbReference type="Proteomes" id="UP000246004">
    <property type="component" value="Unassembled WGS sequence"/>
</dbReference>
<evidence type="ECO:0000313" key="8">
    <source>
        <dbReference type="Proteomes" id="UP000217528"/>
    </source>
</evidence>
<keyword evidence="3" id="KW-0408">Iron</keyword>
<evidence type="ECO:0000313" key="7">
    <source>
        <dbReference type="EMBL" id="PWL08233.1"/>
    </source>
</evidence>
<dbReference type="InterPro" id="IPR051805">
    <property type="entry name" value="Dehydratase_Activator_Redct"/>
</dbReference>
<evidence type="ECO:0000256" key="1">
    <source>
        <dbReference type="ARBA" id="ARBA00001966"/>
    </source>
</evidence>
<dbReference type="RefSeq" id="WP_095608630.1">
    <property type="nucleotide sequence ID" value="NZ_CAUHCB010000007.1"/>
</dbReference>
<comment type="cofactor">
    <cofactor evidence="1">
        <name>[4Fe-4S] cluster</name>
        <dbReference type="ChEBI" id="CHEBI:49883"/>
    </cofactor>
</comment>
<dbReference type="PANTHER" id="PTHR32329">
    <property type="entry name" value="BIFUNCTIONAL PROTEIN [INCLUDES 2-HYDROXYACYL-COA DEHYDRATASE (N-TER) AND ITS ACTIVATOR DOMAIN (C_TERM)-RELATED"/>
    <property type="match status" value="1"/>
</dbReference>
<dbReference type="Proteomes" id="UP000217528">
    <property type="component" value="Unassembled WGS sequence"/>
</dbReference>
<evidence type="ECO:0000256" key="3">
    <source>
        <dbReference type="ARBA" id="ARBA00023004"/>
    </source>
</evidence>
<dbReference type="InterPro" id="IPR017676">
    <property type="entry name" value="Methan_mark_15"/>
</dbReference>
<name>A0A2A2HDB0_9EURY</name>
<organism evidence="6 8">
    <name type="scientific">Methanosphaera cuniculi</name>
    <dbReference type="NCBI Taxonomy" id="1077256"/>
    <lineage>
        <taxon>Archaea</taxon>
        <taxon>Methanobacteriati</taxon>
        <taxon>Methanobacteriota</taxon>
        <taxon>Methanomada group</taxon>
        <taxon>Methanobacteria</taxon>
        <taxon>Methanobacteriales</taxon>
        <taxon>Methanobacteriaceae</taxon>
        <taxon>Methanosphaera</taxon>
    </lineage>
</organism>
<dbReference type="InterPro" id="IPR008275">
    <property type="entry name" value="CoA_E_activase_dom"/>
</dbReference>
<dbReference type="InterPro" id="IPR002731">
    <property type="entry name" value="ATPase_BadF"/>
</dbReference>
<reference evidence="7 9" key="1">
    <citation type="submission" date="2016-04" db="EMBL/GenBank/DDBJ databases">
        <title>Genome sequence of Methanosphaera cuniculi DSM 4103.</title>
        <authorList>
            <person name="Poehlein A."/>
            <person name="Seedorf H."/>
            <person name="Daniel R."/>
        </authorList>
    </citation>
    <scope>NUCLEOTIDE SEQUENCE [LARGE SCALE GENOMIC DNA]</scope>
    <source>
        <strain evidence="7 9">DSM 4103</strain>
    </source>
</reference>
<dbReference type="EMBL" id="LMVN01000018">
    <property type="protein sequence ID" value="PAV07419.1"/>
    <property type="molecule type" value="Genomic_DNA"/>
</dbReference>
<dbReference type="InterPro" id="IPR043129">
    <property type="entry name" value="ATPase_NBD"/>
</dbReference>
<keyword evidence="2" id="KW-0479">Metal-binding</keyword>
<dbReference type="NCBIfam" id="TIGR03286">
    <property type="entry name" value="methan_mark_15"/>
    <property type="match status" value="1"/>
</dbReference>
<dbReference type="EMBL" id="LWMS01000022">
    <property type="protein sequence ID" value="PWL08233.1"/>
    <property type="molecule type" value="Genomic_DNA"/>
</dbReference>
<dbReference type="AlphaFoldDB" id="A0A2A2HDB0"/>
<feature type="domain" description="ATPase BadF/BadG/BcrA/BcrD type" evidence="5">
    <location>
        <begin position="149"/>
        <end position="403"/>
    </location>
</feature>
<dbReference type="EC" id="3.-.-.-" evidence="7"/>
<dbReference type="Gene3D" id="3.30.420.40">
    <property type="match status" value="2"/>
</dbReference>
<dbReference type="SUPFAM" id="SSF53067">
    <property type="entry name" value="Actin-like ATPase domain"/>
    <property type="match status" value="1"/>
</dbReference>
<sequence>MSIKIAQLSCGTDYSGVQKEIEEAAEKFGAEMVLPDVELDQIDEAYERFGLSCASSSLKLMIARAMALVDGTAEADAVFICTCFRCAEGAIARYEVRKLIQECTDLPVVTYSFTENTKASELFIRMEALTTIVSRKNILAREKQEGLTLGIDSGSTTTKVALMENNEVIGTGWVQTGDILGCANDAIQEALAGTGYTYDDIEAVGTTGYGRITIGKELGAKLIQEEISVNSKGAVYLADAQRGEATVLDIGGMDNKVITVNNGIPDNFTMGGICAGASGRFLDMASGRLGVDITEFGELARRGNYRNAELASYCIVFGIQDLVTTLAGGASNVDAASAACHSVAEQVYEQQLQEIDVREPLIQVGGTSLLGGLVDAVQDVLGGVDIIVPEYSQYIGAVGAALLVSGLKDTDIDDSKRF</sequence>
<evidence type="ECO:0000256" key="2">
    <source>
        <dbReference type="ARBA" id="ARBA00022723"/>
    </source>
</evidence>
<keyword evidence="8" id="KW-1185">Reference proteome</keyword>
<dbReference type="GO" id="GO:0046872">
    <property type="term" value="F:metal ion binding"/>
    <property type="evidence" value="ECO:0007669"/>
    <property type="project" value="UniProtKB-KW"/>
</dbReference>
<keyword evidence="7" id="KW-0378">Hydrolase</keyword>
<accession>A0A2A2HDB0</accession>
<keyword evidence="4" id="KW-0411">Iron-sulfur</keyword>